<reference evidence="3 4" key="1">
    <citation type="submission" date="2019-07" db="EMBL/GenBank/DDBJ databases">
        <title>Whole genome shotgun sequence of Vibrio sagamiensis NBRC 104589.</title>
        <authorList>
            <person name="Hosoyama A."/>
            <person name="Uohara A."/>
            <person name="Ohji S."/>
            <person name="Ichikawa N."/>
        </authorList>
    </citation>
    <scope>NUCLEOTIDE SEQUENCE [LARGE SCALE GENOMIC DNA]</scope>
    <source>
        <strain evidence="3 4">NBRC 104589</strain>
    </source>
</reference>
<feature type="domain" description="DUF4426" evidence="2">
    <location>
        <begin position="24"/>
        <end position="142"/>
    </location>
</feature>
<evidence type="ECO:0000313" key="4">
    <source>
        <dbReference type="Proteomes" id="UP000321922"/>
    </source>
</evidence>
<dbReference type="InterPro" id="IPR025218">
    <property type="entry name" value="DUF4426"/>
</dbReference>
<feature type="chain" id="PRO_5021969402" description="DUF4426 domain-containing protein" evidence="1">
    <location>
        <begin position="20"/>
        <end position="143"/>
    </location>
</feature>
<gene>
    <name evidence="3" type="ORF">VSA01S_34890</name>
</gene>
<name>A0A511QJK9_9VIBR</name>
<dbReference type="Gene3D" id="2.60.40.3340">
    <property type="entry name" value="Domain of unknown function DUF4426"/>
    <property type="match status" value="1"/>
</dbReference>
<dbReference type="OrthoDB" id="8563353at2"/>
<comment type="caution">
    <text evidence="3">The sequence shown here is derived from an EMBL/GenBank/DDBJ whole genome shotgun (WGS) entry which is preliminary data.</text>
</comment>
<dbReference type="Proteomes" id="UP000321922">
    <property type="component" value="Unassembled WGS sequence"/>
</dbReference>
<evidence type="ECO:0000259" key="2">
    <source>
        <dbReference type="Pfam" id="PF14467"/>
    </source>
</evidence>
<evidence type="ECO:0000313" key="3">
    <source>
        <dbReference type="EMBL" id="GEM77377.1"/>
    </source>
</evidence>
<dbReference type="PROSITE" id="PS51257">
    <property type="entry name" value="PROKAR_LIPOPROTEIN"/>
    <property type="match status" value="1"/>
</dbReference>
<keyword evidence="1" id="KW-0732">Signal</keyword>
<dbReference type="AlphaFoldDB" id="A0A511QJK9"/>
<feature type="signal peptide" evidence="1">
    <location>
        <begin position="1"/>
        <end position="19"/>
    </location>
</feature>
<proteinExistence type="predicted"/>
<keyword evidence="4" id="KW-1185">Reference proteome</keyword>
<dbReference type="RefSeq" id="WP_039979921.1">
    <property type="nucleotide sequence ID" value="NZ_BAOJ01000023.1"/>
</dbReference>
<dbReference type="Pfam" id="PF14467">
    <property type="entry name" value="DUF4426"/>
    <property type="match status" value="1"/>
</dbReference>
<accession>A0A511QJK9</accession>
<protein>
    <recommendedName>
        <fullName evidence="2">DUF4426 domain-containing protein</fullName>
    </recommendedName>
</protein>
<evidence type="ECO:0000256" key="1">
    <source>
        <dbReference type="SAM" id="SignalP"/>
    </source>
</evidence>
<dbReference type="EMBL" id="BJXJ01000051">
    <property type="protein sequence ID" value="GEM77377.1"/>
    <property type="molecule type" value="Genomic_DNA"/>
</dbReference>
<sequence>MSKWIIALVFSLLSLSCIAEQFKAIKDTEVHYIAFNSTFLTPEIARNNDIKRNGYNAVVNISVLDNKGLNKPAIEAGITGQAKNLLGQTRKLTFQTVKEGKAIYYLAQLPITNEETFTFDIDINAGNKGTGKLKFTQTFYVEE</sequence>
<organism evidence="3 4">
    <name type="scientific">Vibrio sagamiensis NBRC 104589</name>
    <dbReference type="NCBI Taxonomy" id="1219064"/>
    <lineage>
        <taxon>Bacteria</taxon>
        <taxon>Pseudomonadati</taxon>
        <taxon>Pseudomonadota</taxon>
        <taxon>Gammaproteobacteria</taxon>
        <taxon>Vibrionales</taxon>
        <taxon>Vibrionaceae</taxon>
        <taxon>Vibrio</taxon>
    </lineage>
</organism>